<organism evidence="2">
    <name type="scientific">Schizophyllum commune (strain H4-8 / FGSC 9210)</name>
    <name type="common">Split gill fungus</name>
    <dbReference type="NCBI Taxonomy" id="578458"/>
    <lineage>
        <taxon>Eukaryota</taxon>
        <taxon>Fungi</taxon>
        <taxon>Dikarya</taxon>
        <taxon>Basidiomycota</taxon>
        <taxon>Agaricomycotina</taxon>
        <taxon>Agaricomycetes</taxon>
        <taxon>Agaricomycetidae</taxon>
        <taxon>Agaricales</taxon>
        <taxon>Schizophyllaceae</taxon>
        <taxon>Schizophyllum</taxon>
    </lineage>
</organism>
<dbReference type="AlphaFoldDB" id="D8QB66"/>
<proteinExistence type="predicted"/>
<dbReference type="eggNOG" id="ENOG502SP5P">
    <property type="taxonomic scope" value="Eukaryota"/>
</dbReference>
<dbReference type="OMA" id="YGETKAY"/>
<dbReference type="RefSeq" id="XP_003029610.1">
    <property type="nucleotide sequence ID" value="XM_003029564.1"/>
</dbReference>
<dbReference type="EMBL" id="GL377309">
    <property type="protein sequence ID" value="EFI94707.1"/>
    <property type="molecule type" value="Genomic_DNA"/>
</dbReference>
<reference evidence="1 2" key="1">
    <citation type="journal article" date="2010" name="Nat. Biotechnol.">
        <title>Genome sequence of the model mushroom Schizophyllum commune.</title>
        <authorList>
            <person name="Ohm R.A."/>
            <person name="de Jong J.F."/>
            <person name="Lugones L.G."/>
            <person name="Aerts A."/>
            <person name="Kothe E."/>
            <person name="Stajich J.E."/>
            <person name="de Vries R.P."/>
            <person name="Record E."/>
            <person name="Levasseur A."/>
            <person name="Baker S.E."/>
            <person name="Bartholomew K.A."/>
            <person name="Coutinho P.M."/>
            <person name="Erdmann S."/>
            <person name="Fowler T.J."/>
            <person name="Gathman A.C."/>
            <person name="Lombard V."/>
            <person name="Henrissat B."/>
            <person name="Knabe N."/>
            <person name="Kuees U."/>
            <person name="Lilly W.W."/>
            <person name="Lindquist E."/>
            <person name="Lucas S."/>
            <person name="Magnuson J.K."/>
            <person name="Piumi F."/>
            <person name="Raudaskoski M."/>
            <person name="Salamov A."/>
            <person name="Schmutz J."/>
            <person name="Schwarze F.W.M.R."/>
            <person name="vanKuyk P.A."/>
            <person name="Horton J.S."/>
            <person name="Grigoriev I.V."/>
            <person name="Woesten H.A.B."/>
        </authorList>
    </citation>
    <scope>NUCLEOTIDE SEQUENCE [LARGE SCALE GENOMIC DNA]</scope>
    <source>
        <strain evidence="2">H4-8 / FGSC 9210</strain>
    </source>
</reference>
<dbReference type="HOGENOM" id="CLU_017203_0_0_1"/>
<feature type="non-terminal residue" evidence="1">
    <location>
        <position position="496"/>
    </location>
</feature>
<evidence type="ECO:0000313" key="1">
    <source>
        <dbReference type="EMBL" id="EFI94707.1"/>
    </source>
</evidence>
<dbReference type="STRING" id="578458.D8QB66"/>
<dbReference type="InParanoid" id="D8QB66"/>
<dbReference type="OrthoDB" id="3515175at2759"/>
<dbReference type="Proteomes" id="UP000007431">
    <property type="component" value="Unassembled WGS sequence"/>
</dbReference>
<dbReference type="GeneID" id="9594359"/>
<evidence type="ECO:0000313" key="2">
    <source>
        <dbReference type="Proteomes" id="UP000007431"/>
    </source>
</evidence>
<keyword evidence="2" id="KW-1185">Reference proteome</keyword>
<protein>
    <submittedName>
        <fullName evidence="1">Uncharacterized protein</fullName>
    </submittedName>
</protein>
<sequence length="496" mass="54158">MKEPQHQAFLIAKVKPHGGAPAHYRCVGAYEHAWCHGSLPVKAAHRTITLLKQQPNAQIVREELRSIDGKYGAFGEEEPKAPSLLCSYTIYLLHMAFNVDFDKNSLSQSGCWFSMSMGTFENVLDASTKVWTEDTMSNEGVTIIDITDPMNPRYCFLPGCGLTNDTLDMAPLTAQQYLDTLFDPEIPLMFLTAEHCREVAALLTDVPLVSQRAIAEAWPAGPADCFEYDETLAKEVEAGTRGDGIALLSNGQPLNTASGMTVDPSNTNAVSTNHVDAIAQTLSEGDSDLETLQAIRSIRGPFLDALLPIIARILAAAPDTAFDLSDIQLTGRQLLSVLPKGEPLAVVDLSGNAAFKLCDLRALVRKQRKSKLRIHRLVLVRTGVSNKDLIEMMNQPTVFSQIGEIIHPLFYSWFTGPSYPFSWGITFCRGLEVLRSDTREMSTVPLMSLPQLVQSVHLLVGAVHDGKLDFGVGHAALDALTTASAVPKGKAWGERP</sequence>
<accession>D8QB66</accession>
<gene>
    <name evidence="1" type="ORF">SCHCODRAFT_111133</name>
</gene>
<name>D8QB66_SCHCM</name>
<dbReference type="VEuPathDB" id="FungiDB:SCHCODRAFT_02670094"/>
<dbReference type="KEGG" id="scm:SCHCO_02670094"/>